<gene>
    <name evidence="1" type="ORF">A2989_04100</name>
</gene>
<dbReference type="AlphaFoldDB" id="A0A1F4ZC07"/>
<organism evidence="1 2">
    <name type="scientific">Candidatus Amesbacteria bacterium RIFCSPLOWO2_01_FULL_48_25</name>
    <dbReference type="NCBI Taxonomy" id="1797259"/>
    <lineage>
        <taxon>Bacteria</taxon>
        <taxon>Candidatus Amesiibacteriota</taxon>
    </lineage>
</organism>
<dbReference type="InterPro" id="IPR008927">
    <property type="entry name" value="6-PGluconate_DH-like_C_sf"/>
</dbReference>
<dbReference type="Proteomes" id="UP000177080">
    <property type="component" value="Unassembled WGS sequence"/>
</dbReference>
<protein>
    <recommendedName>
        <fullName evidence="3">UDP-glucose/GDP-mannose dehydrogenase dimerisation domain-containing protein</fullName>
    </recommendedName>
</protein>
<evidence type="ECO:0000313" key="1">
    <source>
        <dbReference type="EMBL" id="OGD03823.1"/>
    </source>
</evidence>
<accession>A0A1F4ZC07</accession>
<evidence type="ECO:0008006" key="3">
    <source>
        <dbReference type="Google" id="ProtNLM"/>
    </source>
</evidence>
<comment type="caution">
    <text evidence="1">The sequence shown here is derived from an EMBL/GenBank/DDBJ whole genome shotgun (WGS) entry which is preliminary data.</text>
</comment>
<evidence type="ECO:0000313" key="2">
    <source>
        <dbReference type="Proteomes" id="UP000177080"/>
    </source>
</evidence>
<dbReference type="SUPFAM" id="SSF51735">
    <property type="entry name" value="NAD(P)-binding Rossmann-fold domains"/>
    <property type="match status" value="1"/>
</dbReference>
<sequence>MVGASEVVGILGKGEVGRAVGRICREAGYKVLVRELKYDEISEKQIDYLHVNIPEKVKADFVRVVVKNIRELRPKLTVINSSCSVGATREIYEKVGLPIVHSPVIGVHPHLYESIKLRFRKIIGPVNKKSLVLAKAHFKKLGLKIEIYGSSENSEAAKLLDLVYYAWNIVFCKWMDEICGKMGVDFDQVYTRHNQNYNEGYKKLRPNVIRPVLSPTPGPIDGHCTIPDVELIERDFPKTDGVYSEGE</sequence>
<name>A0A1F4ZC07_9BACT</name>
<dbReference type="STRING" id="1797259.A2989_04100"/>
<dbReference type="SUPFAM" id="SSF48179">
    <property type="entry name" value="6-phosphogluconate dehydrogenase C-terminal domain-like"/>
    <property type="match status" value="1"/>
</dbReference>
<reference evidence="1 2" key="1">
    <citation type="journal article" date="2016" name="Nat. Commun.">
        <title>Thousands of microbial genomes shed light on interconnected biogeochemical processes in an aquifer system.</title>
        <authorList>
            <person name="Anantharaman K."/>
            <person name="Brown C.T."/>
            <person name="Hug L.A."/>
            <person name="Sharon I."/>
            <person name="Castelle C.J."/>
            <person name="Probst A.J."/>
            <person name="Thomas B.C."/>
            <person name="Singh A."/>
            <person name="Wilkins M.J."/>
            <person name="Karaoz U."/>
            <person name="Brodie E.L."/>
            <person name="Williams K.H."/>
            <person name="Hubbard S.S."/>
            <person name="Banfield J.F."/>
        </authorList>
    </citation>
    <scope>NUCLEOTIDE SEQUENCE [LARGE SCALE GENOMIC DNA]</scope>
</reference>
<proteinExistence type="predicted"/>
<dbReference type="InterPro" id="IPR036291">
    <property type="entry name" value="NAD(P)-bd_dom_sf"/>
</dbReference>
<dbReference type="EMBL" id="MEXN01000005">
    <property type="protein sequence ID" value="OGD03823.1"/>
    <property type="molecule type" value="Genomic_DNA"/>
</dbReference>